<dbReference type="PRINTS" id="PR00463">
    <property type="entry name" value="EP450I"/>
</dbReference>
<dbReference type="GO" id="GO:0005506">
    <property type="term" value="F:iron ion binding"/>
    <property type="evidence" value="ECO:0007669"/>
    <property type="project" value="InterPro"/>
</dbReference>
<dbReference type="SUPFAM" id="SSF48264">
    <property type="entry name" value="Cytochrome P450"/>
    <property type="match status" value="1"/>
</dbReference>
<dbReference type="EMBL" id="MNCJ02000319">
    <property type="protein sequence ID" value="KAF5811593.1"/>
    <property type="molecule type" value="Genomic_DNA"/>
</dbReference>
<dbReference type="PANTHER" id="PTHR47943">
    <property type="entry name" value="CYTOCHROME P450 93A3-LIKE"/>
    <property type="match status" value="1"/>
</dbReference>
<evidence type="ECO:0000313" key="10">
    <source>
        <dbReference type="EMBL" id="KAF5811593.1"/>
    </source>
</evidence>
<reference evidence="10" key="2">
    <citation type="submission" date="2020-06" db="EMBL/GenBank/DDBJ databases">
        <title>Helianthus annuus Genome sequencing and assembly Release 2.</title>
        <authorList>
            <person name="Gouzy J."/>
            <person name="Langlade N."/>
            <person name="Munos S."/>
        </authorList>
    </citation>
    <scope>NUCLEOTIDE SEQUENCE</scope>
    <source>
        <tissue evidence="10">Leaves</tissue>
    </source>
</reference>
<evidence type="ECO:0000256" key="3">
    <source>
        <dbReference type="ARBA" id="ARBA00010617"/>
    </source>
</evidence>
<dbReference type="Proteomes" id="UP000215914">
    <property type="component" value="Unassembled WGS sequence"/>
</dbReference>
<comment type="cofactor">
    <cofactor evidence="1">
        <name>heme</name>
        <dbReference type="ChEBI" id="CHEBI:30413"/>
    </cofactor>
</comment>
<dbReference type="InterPro" id="IPR036396">
    <property type="entry name" value="Cyt_P450_sf"/>
</dbReference>
<accession>A0A9K3JB40</accession>
<comment type="subcellular location">
    <subcellularLocation>
        <location evidence="2">Membrane</location>
    </subcellularLocation>
</comment>
<proteinExistence type="inferred from homology"/>
<keyword evidence="7" id="KW-0408">Iron</keyword>
<keyword evidence="4" id="KW-0349">Heme</keyword>
<evidence type="ECO:0000256" key="8">
    <source>
        <dbReference type="ARBA" id="ARBA00023033"/>
    </source>
</evidence>
<evidence type="ECO:0000313" key="11">
    <source>
        <dbReference type="Proteomes" id="UP000215914"/>
    </source>
</evidence>
<dbReference type="Gramene" id="mRNA:HanXRQr2_Chr04g0183171">
    <property type="protein sequence ID" value="mRNA:HanXRQr2_Chr04g0183171"/>
    <property type="gene ID" value="HanXRQr2_Chr04g0183171"/>
</dbReference>
<dbReference type="InterPro" id="IPR001128">
    <property type="entry name" value="Cyt_P450"/>
</dbReference>
<keyword evidence="5" id="KW-0479">Metal-binding</keyword>
<comment type="similarity">
    <text evidence="3">Belongs to the cytochrome P450 family.</text>
</comment>
<dbReference type="EC" id="1.14.14.93" evidence="10"/>
<gene>
    <name evidence="10" type="ORF">HanXRQr2_Chr04g0183171</name>
</gene>
<evidence type="ECO:0000256" key="6">
    <source>
        <dbReference type="ARBA" id="ARBA00023002"/>
    </source>
</evidence>
<dbReference type="Pfam" id="PF00067">
    <property type="entry name" value="p450"/>
    <property type="match status" value="1"/>
</dbReference>
<keyword evidence="11" id="KW-1185">Reference proteome</keyword>
<dbReference type="Gene3D" id="1.10.630.10">
    <property type="entry name" value="Cytochrome P450"/>
    <property type="match status" value="1"/>
</dbReference>
<dbReference type="PANTHER" id="PTHR47943:SF8">
    <property type="entry name" value="CYTOCHROME P450"/>
    <property type="match status" value="1"/>
</dbReference>
<dbReference type="AlphaFoldDB" id="A0A9K3JB40"/>
<reference evidence="10" key="1">
    <citation type="journal article" date="2017" name="Nature">
        <title>The sunflower genome provides insights into oil metabolism, flowering and Asterid evolution.</title>
        <authorList>
            <person name="Badouin H."/>
            <person name="Gouzy J."/>
            <person name="Grassa C.J."/>
            <person name="Murat F."/>
            <person name="Staton S.E."/>
            <person name="Cottret L."/>
            <person name="Lelandais-Briere C."/>
            <person name="Owens G.L."/>
            <person name="Carrere S."/>
            <person name="Mayjonade B."/>
            <person name="Legrand L."/>
            <person name="Gill N."/>
            <person name="Kane N.C."/>
            <person name="Bowers J.E."/>
            <person name="Hubner S."/>
            <person name="Bellec A."/>
            <person name="Berard A."/>
            <person name="Berges H."/>
            <person name="Blanchet N."/>
            <person name="Boniface M.C."/>
            <person name="Brunel D."/>
            <person name="Catrice O."/>
            <person name="Chaidir N."/>
            <person name="Claudel C."/>
            <person name="Donnadieu C."/>
            <person name="Faraut T."/>
            <person name="Fievet G."/>
            <person name="Helmstetter N."/>
            <person name="King M."/>
            <person name="Knapp S.J."/>
            <person name="Lai Z."/>
            <person name="Le Paslier M.C."/>
            <person name="Lippi Y."/>
            <person name="Lorenzon L."/>
            <person name="Mandel J.R."/>
            <person name="Marage G."/>
            <person name="Marchand G."/>
            <person name="Marquand E."/>
            <person name="Bret-Mestries E."/>
            <person name="Morien E."/>
            <person name="Nambeesan S."/>
            <person name="Nguyen T."/>
            <person name="Pegot-Espagnet P."/>
            <person name="Pouilly N."/>
            <person name="Raftis F."/>
            <person name="Sallet E."/>
            <person name="Schiex T."/>
            <person name="Thomas J."/>
            <person name="Vandecasteele C."/>
            <person name="Vares D."/>
            <person name="Vear F."/>
            <person name="Vautrin S."/>
            <person name="Crespi M."/>
            <person name="Mangin B."/>
            <person name="Burke J.M."/>
            <person name="Salse J."/>
            <person name="Munos S."/>
            <person name="Vincourt P."/>
            <person name="Rieseberg L.H."/>
            <person name="Langlade N.B."/>
        </authorList>
    </citation>
    <scope>NUCLEOTIDE SEQUENCE</scope>
    <source>
        <tissue evidence="10">Leaves</tissue>
    </source>
</reference>
<evidence type="ECO:0000256" key="5">
    <source>
        <dbReference type="ARBA" id="ARBA00022723"/>
    </source>
</evidence>
<keyword evidence="9" id="KW-0472">Membrane</keyword>
<sequence>MSSFRDQCLSPLLFSLETTDHRVDDLLMRKECSHLPPAPFHLPIIGHLHLLGPVPHQVLHKLYNRHGPLFQLFLGSTPCVVASSPEIAKEIFKTHDIAFSDRPPNIIVDYFTYGGKGFIFGRYGAYWKFLKKIIVS</sequence>
<dbReference type="InterPro" id="IPR002401">
    <property type="entry name" value="Cyt_P450_E_grp-I"/>
</dbReference>
<keyword evidence="8" id="KW-0503">Monooxygenase</keyword>
<organism evidence="10 11">
    <name type="scientific">Helianthus annuus</name>
    <name type="common">Common sunflower</name>
    <dbReference type="NCBI Taxonomy" id="4232"/>
    <lineage>
        <taxon>Eukaryota</taxon>
        <taxon>Viridiplantae</taxon>
        <taxon>Streptophyta</taxon>
        <taxon>Embryophyta</taxon>
        <taxon>Tracheophyta</taxon>
        <taxon>Spermatophyta</taxon>
        <taxon>Magnoliopsida</taxon>
        <taxon>eudicotyledons</taxon>
        <taxon>Gunneridae</taxon>
        <taxon>Pentapetalae</taxon>
        <taxon>asterids</taxon>
        <taxon>campanulids</taxon>
        <taxon>Asterales</taxon>
        <taxon>Asteraceae</taxon>
        <taxon>Asteroideae</taxon>
        <taxon>Heliantheae alliance</taxon>
        <taxon>Heliantheae</taxon>
        <taxon>Helianthus</taxon>
    </lineage>
</organism>
<evidence type="ECO:0000256" key="2">
    <source>
        <dbReference type="ARBA" id="ARBA00004370"/>
    </source>
</evidence>
<dbReference type="GO" id="GO:0016020">
    <property type="term" value="C:membrane"/>
    <property type="evidence" value="ECO:0007669"/>
    <property type="project" value="UniProtKB-SubCell"/>
</dbReference>
<dbReference type="GO" id="GO:0047082">
    <property type="term" value="F:3,9-dihydroxypterocarpan 6a-monooxygenase activity"/>
    <property type="evidence" value="ECO:0007669"/>
    <property type="project" value="UniProtKB-EC"/>
</dbReference>
<evidence type="ECO:0000256" key="9">
    <source>
        <dbReference type="ARBA" id="ARBA00023136"/>
    </source>
</evidence>
<evidence type="ECO:0000256" key="4">
    <source>
        <dbReference type="ARBA" id="ARBA00022617"/>
    </source>
</evidence>
<comment type="caution">
    <text evidence="10">The sequence shown here is derived from an EMBL/GenBank/DDBJ whole genome shotgun (WGS) entry which is preliminary data.</text>
</comment>
<name>A0A9K3JB40_HELAN</name>
<evidence type="ECO:0000256" key="1">
    <source>
        <dbReference type="ARBA" id="ARBA00001971"/>
    </source>
</evidence>
<protein>
    <submittedName>
        <fullName evidence="10">3,9-dihydroxypterocarpan 6A-monooxygenase</fullName>
        <ecNumber evidence="10">1.14.14.93</ecNumber>
    </submittedName>
</protein>
<dbReference type="GO" id="GO:0020037">
    <property type="term" value="F:heme binding"/>
    <property type="evidence" value="ECO:0007669"/>
    <property type="project" value="InterPro"/>
</dbReference>
<evidence type="ECO:0000256" key="7">
    <source>
        <dbReference type="ARBA" id="ARBA00023004"/>
    </source>
</evidence>
<keyword evidence="6 10" id="KW-0560">Oxidoreductase</keyword>